<proteinExistence type="inferred from homology"/>
<keyword evidence="4" id="KW-0238">DNA-binding</keyword>
<feature type="domain" description="DNA-binding protein H-NS-like C-terminal" evidence="5">
    <location>
        <begin position="58"/>
        <end position="103"/>
    </location>
</feature>
<comment type="similarity">
    <text evidence="2">Belongs to the histone-like protein H-NS family.</text>
</comment>
<comment type="caution">
    <text evidence="6">The sequence shown here is derived from an EMBL/GenBank/DDBJ whole genome shotgun (WGS) entry which is preliminary data.</text>
</comment>
<keyword evidence="3" id="KW-0963">Cytoplasm</keyword>
<dbReference type="Proteomes" id="UP001597302">
    <property type="component" value="Unassembled WGS sequence"/>
</dbReference>
<dbReference type="PANTHER" id="PTHR38097:SF2">
    <property type="entry name" value="DNA-BINDING PROTEIN STPA"/>
    <property type="match status" value="1"/>
</dbReference>
<comment type="subcellular location">
    <subcellularLocation>
        <location evidence="1">Cytoplasm</location>
        <location evidence="1">Nucleoid</location>
    </subcellularLocation>
</comment>
<dbReference type="InterPro" id="IPR037150">
    <property type="entry name" value="H-NS_C_dom_sf"/>
</dbReference>
<dbReference type="Gene3D" id="4.10.430.10">
    <property type="entry name" value="Histone-like protein H-NS, C-terminal domain"/>
    <property type="match status" value="1"/>
</dbReference>
<dbReference type="Pfam" id="PF00816">
    <property type="entry name" value="Histone_HNS"/>
    <property type="match status" value="1"/>
</dbReference>
<evidence type="ECO:0000313" key="7">
    <source>
        <dbReference type="Proteomes" id="UP001597302"/>
    </source>
</evidence>
<accession>A0ABW4E2Q8</accession>
<organism evidence="6 7">
    <name type="scientific">Paracoccus nototheniae</name>
    <dbReference type="NCBI Taxonomy" id="2489002"/>
    <lineage>
        <taxon>Bacteria</taxon>
        <taxon>Pseudomonadati</taxon>
        <taxon>Pseudomonadota</taxon>
        <taxon>Alphaproteobacteria</taxon>
        <taxon>Rhodobacterales</taxon>
        <taxon>Paracoccaceae</taxon>
        <taxon>Paracoccus</taxon>
    </lineage>
</organism>
<name>A0ABW4E2Q8_9RHOB</name>
<reference evidence="7" key="1">
    <citation type="journal article" date="2019" name="Int. J. Syst. Evol. Microbiol.">
        <title>The Global Catalogue of Microorganisms (GCM) 10K type strain sequencing project: providing services to taxonomists for standard genome sequencing and annotation.</title>
        <authorList>
            <consortium name="The Broad Institute Genomics Platform"/>
            <consortium name="The Broad Institute Genome Sequencing Center for Infectious Disease"/>
            <person name="Wu L."/>
            <person name="Ma J."/>
        </authorList>
    </citation>
    <scope>NUCLEOTIDE SEQUENCE [LARGE SCALE GENOMIC DNA]</scope>
    <source>
        <strain evidence="7">CCM 8875</strain>
    </source>
</reference>
<gene>
    <name evidence="6" type="ORF">ACFQ5P_19255</name>
</gene>
<evidence type="ECO:0000256" key="2">
    <source>
        <dbReference type="ARBA" id="ARBA00010610"/>
    </source>
</evidence>
<protein>
    <submittedName>
        <fullName evidence="6">H-NS family nucleoid-associated regulatory protein</fullName>
    </submittedName>
</protein>
<dbReference type="PANTHER" id="PTHR38097">
    <property type="match status" value="1"/>
</dbReference>
<evidence type="ECO:0000313" key="6">
    <source>
        <dbReference type="EMBL" id="MFD1483436.1"/>
    </source>
</evidence>
<dbReference type="RefSeq" id="WP_131576532.1">
    <property type="nucleotide sequence ID" value="NZ_CBCSAJ010000054.1"/>
</dbReference>
<dbReference type="SUPFAM" id="SSF81273">
    <property type="entry name" value="H-NS histone-like proteins"/>
    <property type="match status" value="1"/>
</dbReference>
<dbReference type="InterPro" id="IPR027444">
    <property type="entry name" value="H-NS_C_dom"/>
</dbReference>
<evidence type="ECO:0000259" key="5">
    <source>
        <dbReference type="SMART" id="SM00528"/>
    </source>
</evidence>
<keyword evidence="7" id="KW-1185">Reference proteome</keyword>
<evidence type="ECO:0000256" key="4">
    <source>
        <dbReference type="ARBA" id="ARBA00023125"/>
    </source>
</evidence>
<dbReference type="EMBL" id="JBHTOQ010000057">
    <property type="protein sequence ID" value="MFD1483436.1"/>
    <property type="molecule type" value="Genomic_DNA"/>
</dbReference>
<evidence type="ECO:0000256" key="1">
    <source>
        <dbReference type="ARBA" id="ARBA00004453"/>
    </source>
</evidence>
<dbReference type="SMART" id="SM00528">
    <property type="entry name" value="HNS"/>
    <property type="match status" value="1"/>
</dbReference>
<sequence>MSIDLEGMSLKELRDLHKKIGREIEGYEARQKEKATAAAQKAAEEHGFSLKDLLGSAPKKKSKVMAKYANPDDADATWTGRGRQPLWVKGYLDAGGSLEDLLIK</sequence>
<evidence type="ECO:0000256" key="3">
    <source>
        <dbReference type="ARBA" id="ARBA00022490"/>
    </source>
</evidence>